<evidence type="ECO:0000313" key="1">
    <source>
        <dbReference type="EMBL" id="KAK5580929.1"/>
    </source>
</evidence>
<comment type="caution">
    <text evidence="1">The sequence shown here is derived from an EMBL/GenBank/DDBJ whole genome shotgun (WGS) entry which is preliminary data.</text>
</comment>
<dbReference type="Proteomes" id="UP001344447">
    <property type="component" value="Unassembled WGS sequence"/>
</dbReference>
<organism evidence="1 2">
    <name type="scientific">Dictyostelium firmibasis</name>
    <dbReference type="NCBI Taxonomy" id="79012"/>
    <lineage>
        <taxon>Eukaryota</taxon>
        <taxon>Amoebozoa</taxon>
        <taxon>Evosea</taxon>
        <taxon>Eumycetozoa</taxon>
        <taxon>Dictyostelia</taxon>
        <taxon>Dictyosteliales</taxon>
        <taxon>Dictyosteliaceae</taxon>
        <taxon>Dictyostelium</taxon>
    </lineage>
</organism>
<evidence type="ECO:0000313" key="2">
    <source>
        <dbReference type="Proteomes" id="UP001344447"/>
    </source>
</evidence>
<keyword evidence="2" id="KW-1185">Reference proteome</keyword>
<gene>
    <name evidence="1" type="ORF">RB653_000956</name>
</gene>
<sequence>MIEDPSKKISLWQRWINVDPKKRILFSLGLFALSASALYIEQMDPDTNPFKSDRKDITYKTIDYSKPVGQGRVTIVRNGEVIKEE</sequence>
<name>A0AAN7TW39_9MYCE</name>
<accession>A0AAN7TW39</accession>
<reference evidence="1 2" key="1">
    <citation type="submission" date="2023-11" db="EMBL/GenBank/DDBJ databases">
        <title>Dfirmibasis_genome.</title>
        <authorList>
            <person name="Edelbroek B."/>
            <person name="Kjellin J."/>
            <person name="Jerlstrom-Hultqvist J."/>
            <person name="Soderbom F."/>
        </authorList>
    </citation>
    <scope>NUCLEOTIDE SEQUENCE [LARGE SCALE GENOMIC DNA]</scope>
    <source>
        <strain evidence="1 2">TNS-C-14</strain>
    </source>
</reference>
<protein>
    <submittedName>
        <fullName evidence="1">Uncharacterized protein</fullName>
    </submittedName>
</protein>
<dbReference type="EMBL" id="JAVFKY010000002">
    <property type="protein sequence ID" value="KAK5580929.1"/>
    <property type="molecule type" value="Genomic_DNA"/>
</dbReference>
<proteinExistence type="predicted"/>
<dbReference type="AlphaFoldDB" id="A0AAN7TW39"/>